<evidence type="ECO:0000313" key="7">
    <source>
        <dbReference type="Proteomes" id="UP000606600"/>
    </source>
</evidence>
<protein>
    <submittedName>
        <fullName evidence="6">DEAD/DEAH box helicase family protein</fullName>
    </submittedName>
</protein>
<evidence type="ECO:0000256" key="2">
    <source>
        <dbReference type="PROSITE-ProRule" id="PRU00325"/>
    </source>
</evidence>
<sequence length="1128" mass="129090">MSNVFTPDDGKKRDGIYILKDKSIAQLNAVIIAQHSPVTAYDELGSEQLTPVEFGINKAKFSGLYAYEIVDIQIVQEPDAIVLYCSCGQPKTKLCSHQSSALLQVIANENYLVFFDNTLRNNRLKKFAADYGLADEQDLDAYFVPELQGNRLIISVKNKSLLPVTQISLGLMEQQLMFSSPQDLVPKPAVNEEQKRILVFKQHKFYKHLIVELYVAAMAKDGRIKNPLSALAPLQLVLDTNDPLELKFYTAVSRFQQNIDAKINQTNLETLRSVVKNPLNFECYLHDSEISEKISANALQVITVRSITKGLQITVDEKGDFYEVSGELHMGEERYQLHTLETIFGYFIRIDKTLYLVKDLQMMGAIGLFRSGGEKLLIHQSQFKEFRVRILNKLEESMVVKYPYILKATPAQLKKYHFDKNEMIIYLSDFGQHVMILPVMRYGDAEIPIRKDTLIYAPDGKGEEFLVQRNDLAEKHFNNLITQQHPYFEEQVGDEIQYFYLHKKRFLDEGWFLDAFEAWNKAGITILGFNELSGNKLNPNKVEITIKILSGINWFNAHITAKFGKRQASLKHLHKAIRNKTKFVQLDDGTMGILPEAWLEKFDAYFKAGAIWEDELHIPKTNYETIEQLFEKQMLDEQVKLEIKDFRRKFENFESIEDVEVPETLLTTLRPYQKQGLNWLNFLDDFNFGGCLADDMGLGKTIQILAFILSQRNKTAYNTNLLVVPTSLIFNWQAEVAKFAPSLKIHTIYGAERVKSIADFDNYELVLTSYGTLLSDVNFLKDYTFNYIFLDESQNIKNPSSQRYKAVKLLKARNRIAITGTPIENNTFDLYGQLSFACPGLLGTHQYFKEIYAVPIDQFKVSKRSRELHNKISPFILRRTKQEVASELPEKTEMVLHCPMGEEQRGIYLAYEREFREYISATTQEELPKRSMHVLKGLTKLRQICDSPQLLDGVRVPGNQSSKIDTLVAEIEGKSANHKILVFSQFVGMLDLVKKELSKRHIGFAYLTGATRNREQVVNDFQNNIGTRVFLVSLKAGGTGLNLTAADYVYLLDPWWNPAIENQAIDRVYRIGQTKNVVAVRLICPDTIEEKIIVLQETKKELAGKLISSDGIFNSLTKDDLLGLLSMP</sequence>
<keyword evidence="7" id="KW-1185">Reference proteome</keyword>
<dbReference type="RefSeq" id="WP_191187035.1">
    <property type="nucleotide sequence ID" value="NZ_JACWMY010000001.1"/>
</dbReference>
<dbReference type="PROSITE" id="PS51192">
    <property type="entry name" value="HELICASE_ATP_BIND_1"/>
    <property type="match status" value="1"/>
</dbReference>
<keyword evidence="6" id="KW-0547">Nucleotide-binding</keyword>
<evidence type="ECO:0000256" key="1">
    <source>
        <dbReference type="ARBA" id="ARBA00022801"/>
    </source>
</evidence>
<dbReference type="PANTHER" id="PTHR45629:SF7">
    <property type="entry name" value="DNA EXCISION REPAIR PROTEIN ERCC-6-RELATED"/>
    <property type="match status" value="1"/>
</dbReference>
<evidence type="ECO:0000259" key="5">
    <source>
        <dbReference type="PROSITE" id="PS51194"/>
    </source>
</evidence>
<reference evidence="6 7" key="1">
    <citation type="submission" date="2020-09" db="EMBL/GenBank/DDBJ databases">
        <title>Novel species of Mucilaginibacter isolated from a glacier on the Tibetan Plateau.</title>
        <authorList>
            <person name="Liu Q."/>
            <person name="Xin Y.-H."/>
        </authorList>
    </citation>
    <scope>NUCLEOTIDE SEQUENCE [LARGE SCALE GENOMIC DNA]</scope>
    <source>
        <strain evidence="6 7">ZT4R22</strain>
    </source>
</reference>
<dbReference type="Pfam" id="PF00271">
    <property type="entry name" value="Helicase_C"/>
    <property type="match status" value="1"/>
</dbReference>
<keyword evidence="6" id="KW-0067">ATP-binding</keyword>
<proteinExistence type="predicted"/>
<dbReference type="CDD" id="cd18012">
    <property type="entry name" value="DEXQc_arch_SWI2_SNF2"/>
    <property type="match status" value="1"/>
</dbReference>
<dbReference type="PANTHER" id="PTHR45629">
    <property type="entry name" value="SNF2/RAD54 FAMILY MEMBER"/>
    <property type="match status" value="1"/>
</dbReference>
<dbReference type="PROSITE" id="PS50966">
    <property type="entry name" value="ZF_SWIM"/>
    <property type="match status" value="1"/>
</dbReference>
<dbReference type="SUPFAM" id="SSF52540">
    <property type="entry name" value="P-loop containing nucleoside triphosphate hydrolases"/>
    <property type="match status" value="2"/>
</dbReference>
<evidence type="ECO:0000259" key="4">
    <source>
        <dbReference type="PROSITE" id="PS51192"/>
    </source>
</evidence>
<keyword evidence="2" id="KW-0862">Zinc</keyword>
<feature type="domain" description="Helicase ATP-binding" evidence="4">
    <location>
        <begin position="681"/>
        <end position="840"/>
    </location>
</feature>
<dbReference type="InterPro" id="IPR000330">
    <property type="entry name" value="SNF2_N"/>
</dbReference>
<accession>A0ABR7WLJ6</accession>
<gene>
    <name evidence="6" type="ORF">IDJ77_00875</name>
</gene>
<dbReference type="InterPro" id="IPR050496">
    <property type="entry name" value="SNF2_RAD54_helicase_repair"/>
</dbReference>
<dbReference type="InterPro" id="IPR027417">
    <property type="entry name" value="P-loop_NTPase"/>
</dbReference>
<dbReference type="InterPro" id="IPR001650">
    <property type="entry name" value="Helicase_C-like"/>
</dbReference>
<keyword evidence="2" id="KW-0479">Metal-binding</keyword>
<dbReference type="PROSITE" id="PS51194">
    <property type="entry name" value="HELICASE_CTER"/>
    <property type="match status" value="1"/>
</dbReference>
<feature type="domain" description="Helicase C-terminal" evidence="5">
    <location>
        <begin position="963"/>
        <end position="1120"/>
    </location>
</feature>
<dbReference type="Gene3D" id="3.40.50.300">
    <property type="entry name" value="P-loop containing nucleotide triphosphate hydrolases"/>
    <property type="match status" value="1"/>
</dbReference>
<evidence type="ECO:0000259" key="3">
    <source>
        <dbReference type="PROSITE" id="PS50966"/>
    </source>
</evidence>
<keyword evidence="2" id="KW-0863">Zinc-finger</keyword>
<dbReference type="Proteomes" id="UP000606600">
    <property type="component" value="Unassembled WGS sequence"/>
</dbReference>
<keyword evidence="1" id="KW-0378">Hydrolase</keyword>
<name>A0ABR7WLJ6_9SPHI</name>
<evidence type="ECO:0000313" key="6">
    <source>
        <dbReference type="EMBL" id="MBD1362347.1"/>
    </source>
</evidence>
<dbReference type="GO" id="GO:0004386">
    <property type="term" value="F:helicase activity"/>
    <property type="evidence" value="ECO:0007669"/>
    <property type="project" value="UniProtKB-KW"/>
</dbReference>
<dbReference type="InterPro" id="IPR038718">
    <property type="entry name" value="SNF2-like_sf"/>
</dbReference>
<feature type="domain" description="SWIM-type" evidence="3">
    <location>
        <begin position="70"/>
        <end position="106"/>
    </location>
</feature>
<dbReference type="SMART" id="SM00490">
    <property type="entry name" value="HELICc"/>
    <property type="match status" value="1"/>
</dbReference>
<dbReference type="Pfam" id="PF00176">
    <property type="entry name" value="SNF2-rel_dom"/>
    <property type="match status" value="1"/>
</dbReference>
<dbReference type="InterPro" id="IPR014001">
    <property type="entry name" value="Helicase_ATP-bd"/>
</dbReference>
<dbReference type="SMART" id="SM00487">
    <property type="entry name" value="DEXDc"/>
    <property type="match status" value="1"/>
</dbReference>
<dbReference type="CDD" id="cd18793">
    <property type="entry name" value="SF2_C_SNF"/>
    <property type="match status" value="1"/>
</dbReference>
<dbReference type="InterPro" id="IPR049730">
    <property type="entry name" value="SNF2/RAD54-like_C"/>
</dbReference>
<dbReference type="InterPro" id="IPR007527">
    <property type="entry name" value="Znf_SWIM"/>
</dbReference>
<dbReference type="Gene3D" id="3.40.50.10810">
    <property type="entry name" value="Tandem AAA-ATPase domain"/>
    <property type="match status" value="1"/>
</dbReference>
<dbReference type="EMBL" id="JACWMY010000001">
    <property type="protein sequence ID" value="MBD1362347.1"/>
    <property type="molecule type" value="Genomic_DNA"/>
</dbReference>
<comment type="caution">
    <text evidence="6">The sequence shown here is derived from an EMBL/GenBank/DDBJ whole genome shotgun (WGS) entry which is preliminary data.</text>
</comment>
<keyword evidence="6" id="KW-0347">Helicase</keyword>
<organism evidence="6 7">
    <name type="scientific">Mucilaginibacter pankratovii</name>
    <dbReference type="NCBI Taxonomy" id="2772110"/>
    <lineage>
        <taxon>Bacteria</taxon>
        <taxon>Pseudomonadati</taxon>
        <taxon>Bacteroidota</taxon>
        <taxon>Sphingobacteriia</taxon>
        <taxon>Sphingobacteriales</taxon>
        <taxon>Sphingobacteriaceae</taxon>
        <taxon>Mucilaginibacter</taxon>
    </lineage>
</organism>